<protein>
    <submittedName>
        <fullName evidence="2">AEN nuclease</fullName>
    </submittedName>
</protein>
<gene>
    <name evidence="2" type="primary">Aen_1</name>
    <name evidence="2" type="ORF">PRUFUL_R14264</name>
</gene>
<evidence type="ECO:0000313" key="3">
    <source>
        <dbReference type="Proteomes" id="UP000553798"/>
    </source>
</evidence>
<feature type="compositionally biased region" description="Basic residues" evidence="1">
    <location>
        <begin position="1"/>
        <end position="16"/>
    </location>
</feature>
<dbReference type="EMBL" id="VZTP01044005">
    <property type="protein sequence ID" value="NXT16843.1"/>
    <property type="molecule type" value="Genomic_DNA"/>
</dbReference>
<dbReference type="Proteomes" id="UP000553798">
    <property type="component" value="Unassembled WGS sequence"/>
</dbReference>
<sequence>PARRSGLKPRSGRRKPKENGTAAAARGSPVSLNGTTGNKGKGRGSASVTGALPGSQNGPRKARGEARSSTSVTGAPPGSQNGTGAPAQKPRGAPPVPSKLVAMDCEMVGTGPGGRTSALARCSIVSYHGD</sequence>
<evidence type="ECO:0000313" key="2">
    <source>
        <dbReference type="EMBL" id="NXT16843.1"/>
    </source>
</evidence>
<keyword evidence="3" id="KW-1185">Reference proteome</keyword>
<feature type="compositionally biased region" description="Polar residues" evidence="1">
    <location>
        <begin position="67"/>
        <end position="83"/>
    </location>
</feature>
<proteinExistence type="predicted"/>
<comment type="caution">
    <text evidence="2">The sequence shown here is derived from an EMBL/GenBank/DDBJ whole genome shotgun (WGS) entry which is preliminary data.</text>
</comment>
<dbReference type="AlphaFoldDB" id="A0A7L3ABJ7"/>
<accession>A0A7L3ABJ7</accession>
<dbReference type="GO" id="GO:0003676">
    <property type="term" value="F:nucleic acid binding"/>
    <property type="evidence" value="ECO:0007669"/>
    <property type="project" value="InterPro"/>
</dbReference>
<dbReference type="Gene3D" id="3.30.420.10">
    <property type="entry name" value="Ribonuclease H-like superfamily/Ribonuclease H"/>
    <property type="match status" value="1"/>
</dbReference>
<feature type="non-terminal residue" evidence="2">
    <location>
        <position position="130"/>
    </location>
</feature>
<dbReference type="InterPro" id="IPR036397">
    <property type="entry name" value="RNaseH_sf"/>
</dbReference>
<reference evidence="2 3" key="1">
    <citation type="submission" date="2019-09" db="EMBL/GenBank/DDBJ databases">
        <title>Bird 10,000 Genomes (B10K) Project - Family phase.</title>
        <authorList>
            <person name="Zhang G."/>
        </authorList>
    </citation>
    <scope>NUCLEOTIDE SEQUENCE [LARGE SCALE GENOMIC DNA]</scope>
    <source>
        <strain evidence="2">B10K-DU-012-46</strain>
    </source>
</reference>
<feature type="non-terminal residue" evidence="2">
    <location>
        <position position="1"/>
    </location>
</feature>
<name>A0A7L3ABJ7_9PASE</name>
<evidence type="ECO:0000256" key="1">
    <source>
        <dbReference type="SAM" id="MobiDB-lite"/>
    </source>
</evidence>
<organism evidence="2 3">
    <name type="scientific">Prunella fulvescens</name>
    <name type="common">Brown accentor</name>
    <dbReference type="NCBI Taxonomy" id="670355"/>
    <lineage>
        <taxon>Eukaryota</taxon>
        <taxon>Metazoa</taxon>
        <taxon>Chordata</taxon>
        <taxon>Craniata</taxon>
        <taxon>Vertebrata</taxon>
        <taxon>Euteleostomi</taxon>
        <taxon>Archelosauria</taxon>
        <taxon>Archosauria</taxon>
        <taxon>Dinosauria</taxon>
        <taxon>Saurischia</taxon>
        <taxon>Theropoda</taxon>
        <taxon>Coelurosauria</taxon>
        <taxon>Aves</taxon>
        <taxon>Neognathae</taxon>
        <taxon>Neoaves</taxon>
        <taxon>Telluraves</taxon>
        <taxon>Australaves</taxon>
        <taxon>Passeriformes</taxon>
        <taxon>Passeroidea</taxon>
        <taxon>Prunellidae</taxon>
        <taxon>Prunella</taxon>
    </lineage>
</organism>
<feature type="region of interest" description="Disordered" evidence="1">
    <location>
        <begin position="1"/>
        <end position="98"/>
    </location>
</feature>